<dbReference type="SUPFAM" id="SSF63418">
    <property type="entry name" value="MurE/MurF N-terminal domain"/>
    <property type="match status" value="1"/>
</dbReference>
<proteinExistence type="inferred from homology"/>
<dbReference type="InterPro" id="IPR051046">
    <property type="entry name" value="MurCDEF_CellWall_CoF430Synth"/>
</dbReference>
<dbReference type="Pfam" id="PF08245">
    <property type="entry name" value="Mur_ligase_M"/>
    <property type="match status" value="1"/>
</dbReference>
<keyword evidence="8" id="KW-0131">Cell cycle</keyword>
<keyword evidence="6" id="KW-0133">Cell shape</keyword>
<keyword evidence="2" id="KW-0436">Ligase</keyword>
<evidence type="ECO:0000256" key="2">
    <source>
        <dbReference type="ARBA" id="ARBA00022598"/>
    </source>
</evidence>
<dbReference type="GO" id="GO:0005524">
    <property type="term" value="F:ATP binding"/>
    <property type="evidence" value="ECO:0007669"/>
    <property type="project" value="UniProtKB-KW"/>
</dbReference>
<feature type="domain" description="Mur ligase N-terminal catalytic" evidence="11">
    <location>
        <begin position="34"/>
        <end position="73"/>
    </location>
</feature>
<comment type="caution">
    <text evidence="14">The sequence shown here is derived from an EMBL/GenBank/DDBJ whole genome shotgun (WGS) entry which is preliminary data.</text>
</comment>
<dbReference type="GO" id="GO:0008360">
    <property type="term" value="P:regulation of cell shape"/>
    <property type="evidence" value="ECO:0007669"/>
    <property type="project" value="UniProtKB-KW"/>
</dbReference>
<dbReference type="InterPro" id="IPR036565">
    <property type="entry name" value="Mur-like_cat_sf"/>
</dbReference>
<sequence length="467" mass="49179">MIALTASEIARIVGGELKGSDVTVTAAPVFNSGQATPGSLFLALKGEKTDGHEYVTDAFSRGAVLALVTAATAERCIIVPDVLNALNKLAAHVRKQLKNLQVIALTGSQGKTTTKDLLQHILENLGSTVAPTGNFNNELGTPITLLQCDEDTKFCILEMGARHIGDIALLCEMAKPNIGMVLRVGSAHIGEFGSAEAVAKAKSEMISSLDPGAIAILGQYDSFTPQMSSLHQGKIISFGETTSADVRATDIEIREGRPHFDLVTSAGRAAVGLRIVGVHQVANALAAAAAASALGASIDQIAVSLSTADIRSKWRMEIEEIRNIVLINDSYNSSPESVEAALRTLVLFAQERGGQSWAFLGKMHELGESSAGRHADIGTLTSELGIDHLVCIGAPEYSSMISGSTATEIHLFDAKVDAVQLVHEMSAGDVVLVKASRAEKFEDLAKAISMKISALIASPETSEEGER</sequence>
<evidence type="ECO:0000256" key="6">
    <source>
        <dbReference type="ARBA" id="ARBA00022960"/>
    </source>
</evidence>
<name>A0A094PW85_9ZZZZ</name>
<gene>
    <name evidence="14" type="ORF">GM50_17280</name>
</gene>
<dbReference type="InterPro" id="IPR000713">
    <property type="entry name" value="Mur_ligase_N"/>
</dbReference>
<evidence type="ECO:0000256" key="8">
    <source>
        <dbReference type="ARBA" id="ARBA00023306"/>
    </source>
</evidence>
<dbReference type="InterPro" id="IPR013221">
    <property type="entry name" value="Mur_ligase_cen"/>
</dbReference>
<evidence type="ECO:0000256" key="10">
    <source>
        <dbReference type="ARBA" id="ARBA00031461"/>
    </source>
</evidence>
<dbReference type="Gene3D" id="3.40.1190.10">
    <property type="entry name" value="Mur-like, catalytic domain"/>
    <property type="match status" value="1"/>
</dbReference>
<dbReference type="EMBL" id="JNSK01000096">
    <property type="protein sequence ID" value="KGA15397.1"/>
    <property type="molecule type" value="Genomic_DNA"/>
</dbReference>
<reference evidence="14" key="1">
    <citation type="submission" date="2014-05" db="EMBL/GenBank/DDBJ databases">
        <title>Key roles for freshwater Actinobacteria revealed by deep metagenomic sequencing.</title>
        <authorList>
            <person name="Ghai R."/>
            <person name="Mizuno C.M."/>
            <person name="Picazo A."/>
            <person name="Camacho A."/>
            <person name="Rodriguez-Valera F."/>
        </authorList>
    </citation>
    <scope>NUCLEOTIDE SEQUENCE</scope>
</reference>
<dbReference type="GO" id="GO:0051301">
    <property type="term" value="P:cell division"/>
    <property type="evidence" value="ECO:0007669"/>
    <property type="project" value="UniProtKB-KW"/>
</dbReference>
<dbReference type="AlphaFoldDB" id="A0A094PW85"/>
<dbReference type="GO" id="GO:0047480">
    <property type="term" value="F:UDP-N-acetylmuramoyl-tripeptide-D-alanyl-D-alanine ligase activity"/>
    <property type="evidence" value="ECO:0007669"/>
    <property type="project" value="InterPro"/>
</dbReference>
<dbReference type="PANTHER" id="PTHR43024">
    <property type="entry name" value="UDP-N-ACETYLMURAMOYL-TRIPEPTIDE--D-ALANYL-D-ALANINE LIGASE"/>
    <property type="match status" value="1"/>
</dbReference>
<dbReference type="PANTHER" id="PTHR43024:SF1">
    <property type="entry name" value="UDP-N-ACETYLMURAMOYL-TRIPEPTIDE--D-ALANYL-D-ALANINE LIGASE"/>
    <property type="match status" value="1"/>
</dbReference>
<keyword evidence="4" id="KW-0547">Nucleotide-binding</keyword>
<keyword evidence="9" id="KW-0961">Cell wall biogenesis/degradation</keyword>
<keyword evidence="1" id="KW-0963">Cytoplasm</keyword>
<dbReference type="InterPro" id="IPR036615">
    <property type="entry name" value="Mur_ligase_C_dom_sf"/>
</dbReference>
<feature type="domain" description="Mur ligase C-terminal" evidence="12">
    <location>
        <begin position="315"/>
        <end position="437"/>
    </location>
</feature>
<evidence type="ECO:0000313" key="14">
    <source>
        <dbReference type="EMBL" id="KGA15397.1"/>
    </source>
</evidence>
<evidence type="ECO:0000256" key="1">
    <source>
        <dbReference type="ARBA" id="ARBA00022490"/>
    </source>
</evidence>
<evidence type="ECO:0000256" key="9">
    <source>
        <dbReference type="ARBA" id="ARBA00023316"/>
    </source>
</evidence>
<evidence type="ECO:0000259" key="12">
    <source>
        <dbReference type="Pfam" id="PF02875"/>
    </source>
</evidence>
<protein>
    <recommendedName>
        <fullName evidence="10">UDP-MurNAc-pentapeptide synthetase</fullName>
    </recommendedName>
</protein>
<evidence type="ECO:0000256" key="3">
    <source>
        <dbReference type="ARBA" id="ARBA00022618"/>
    </source>
</evidence>
<dbReference type="SUPFAM" id="SSF53244">
    <property type="entry name" value="MurD-like peptide ligases, peptide-binding domain"/>
    <property type="match status" value="1"/>
</dbReference>
<dbReference type="InterPro" id="IPR004101">
    <property type="entry name" value="Mur_ligase_C"/>
</dbReference>
<keyword evidence="7" id="KW-0573">Peptidoglycan synthesis</keyword>
<organism evidence="14">
    <name type="scientific">freshwater metagenome</name>
    <dbReference type="NCBI Taxonomy" id="449393"/>
    <lineage>
        <taxon>unclassified sequences</taxon>
        <taxon>metagenomes</taxon>
        <taxon>ecological metagenomes</taxon>
    </lineage>
</organism>
<evidence type="ECO:0000256" key="4">
    <source>
        <dbReference type="ARBA" id="ARBA00022741"/>
    </source>
</evidence>
<dbReference type="HAMAP" id="MF_02019">
    <property type="entry name" value="MurF"/>
    <property type="match status" value="1"/>
</dbReference>
<feature type="domain" description="Mur ligase central" evidence="13">
    <location>
        <begin position="106"/>
        <end position="291"/>
    </location>
</feature>
<dbReference type="Pfam" id="PF02875">
    <property type="entry name" value="Mur_ligase_C"/>
    <property type="match status" value="1"/>
</dbReference>
<keyword evidence="5" id="KW-0067">ATP-binding</keyword>
<dbReference type="GO" id="GO:0071555">
    <property type="term" value="P:cell wall organization"/>
    <property type="evidence" value="ECO:0007669"/>
    <property type="project" value="UniProtKB-KW"/>
</dbReference>
<dbReference type="SUPFAM" id="SSF53623">
    <property type="entry name" value="MurD-like peptide ligases, catalytic domain"/>
    <property type="match status" value="1"/>
</dbReference>
<dbReference type="Gene3D" id="3.90.190.20">
    <property type="entry name" value="Mur ligase, C-terminal domain"/>
    <property type="match status" value="1"/>
</dbReference>
<dbReference type="Pfam" id="PF01225">
    <property type="entry name" value="Mur_ligase"/>
    <property type="match status" value="1"/>
</dbReference>
<evidence type="ECO:0000256" key="7">
    <source>
        <dbReference type="ARBA" id="ARBA00022984"/>
    </source>
</evidence>
<evidence type="ECO:0000259" key="11">
    <source>
        <dbReference type="Pfam" id="PF01225"/>
    </source>
</evidence>
<dbReference type="GO" id="GO:0009252">
    <property type="term" value="P:peptidoglycan biosynthetic process"/>
    <property type="evidence" value="ECO:0007669"/>
    <property type="project" value="UniProtKB-KW"/>
</dbReference>
<accession>A0A094PW85</accession>
<keyword evidence="3" id="KW-0132">Cell division</keyword>
<dbReference type="InterPro" id="IPR005863">
    <property type="entry name" value="UDP-N-AcMur_synth"/>
</dbReference>
<evidence type="ECO:0000259" key="13">
    <source>
        <dbReference type="Pfam" id="PF08245"/>
    </source>
</evidence>
<evidence type="ECO:0000256" key="5">
    <source>
        <dbReference type="ARBA" id="ARBA00022840"/>
    </source>
</evidence>
<dbReference type="InterPro" id="IPR035911">
    <property type="entry name" value="MurE/MurF_N"/>
</dbReference>
<dbReference type="NCBIfam" id="TIGR01143">
    <property type="entry name" value="murF"/>
    <property type="match status" value="1"/>
</dbReference>
<dbReference type="Gene3D" id="3.40.1390.10">
    <property type="entry name" value="MurE/MurF, N-terminal domain"/>
    <property type="match status" value="1"/>
</dbReference>